<feature type="compositionally biased region" description="Polar residues" evidence="1">
    <location>
        <begin position="1"/>
        <end position="12"/>
    </location>
</feature>
<evidence type="ECO:0000313" key="2">
    <source>
        <dbReference type="EMBL" id="CAI9581730.1"/>
    </source>
</evidence>
<organism evidence="2 3">
    <name type="scientific">Staurois parvus</name>
    <dbReference type="NCBI Taxonomy" id="386267"/>
    <lineage>
        <taxon>Eukaryota</taxon>
        <taxon>Metazoa</taxon>
        <taxon>Chordata</taxon>
        <taxon>Craniata</taxon>
        <taxon>Vertebrata</taxon>
        <taxon>Euteleostomi</taxon>
        <taxon>Amphibia</taxon>
        <taxon>Batrachia</taxon>
        <taxon>Anura</taxon>
        <taxon>Neobatrachia</taxon>
        <taxon>Ranoidea</taxon>
        <taxon>Ranidae</taxon>
        <taxon>Staurois</taxon>
    </lineage>
</organism>
<proteinExistence type="predicted"/>
<protein>
    <submittedName>
        <fullName evidence="2">Uncharacterized protein</fullName>
    </submittedName>
</protein>
<gene>
    <name evidence="2" type="ORF">SPARVUS_LOCUS9544933</name>
</gene>
<name>A0ABN9ECH4_9NEOB</name>
<keyword evidence="3" id="KW-1185">Reference proteome</keyword>
<evidence type="ECO:0000313" key="3">
    <source>
        <dbReference type="Proteomes" id="UP001162483"/>
    </source>
</evidence>
<accession>A0ABN9ECH4</accession>
<comment type="caution">
    <text evidence="2">The sequence shown here is derived from an EMBL/GenBank/DDBJ whole genome shotgun (WGS) entry which is preliminary data.</text>
</comment>
<dbReference type="EMBL" id="CATNWA010015301">
    <property type="protein sequence ID" value="CAI9581730.1"/>
    <property type="molecule type" value="Genomic_DNA"/>
</dbReference>
<evidence type="ECO:0000256" key="1">
    <source>
        <dbReference type="SAM" id="MobiDB-lite"/>
    </source>
</evidence>
<sequence>MQPSGQGRTDNSWGPWAIGDHGAPVSLPTLKPHPKKPIKKVPGASHGAPTDPGHLMGPQMISPPLLLADIGIRLGFKLTTLLLQGILLRSA</sequence>
<dbReference type="Proteomes" id="UP001162483">
    <property type="component" value="Unassembled WGS sequence"/>
</dbReference>
<feature type="region of interest" description="Disordered" evidence="1">
    <location>
        <begin position="1"/>
        <end position="57"/>
    </location>
</feature>
<reference evidence="2" key="1">
    <citation type="submission" date="2023-05" db="EMBL/GenBank/DDBJ databases">
        <authorList>
            <person name="Stuckert A."/>
        </authorList>
    </citation>
    <scope>NUCLEOTIDE SEQUENCE</scope>
</reference>